<sequence>MFTDQAKNTVFNKATINDWEKTAQSSLKNASLKDLYTDTYEGIQLTPLYTQNNIDYRRIDQYPGEGNFLRGFFPPEKKQGWRIAQIIKEEDWNKLKLQIENSLKRGQDTVAFDPLQLARLADVSFKELNDIIPLDQVPLLIFGGNRYEIITEKLLDENINVTGVIAADVVSAELDDGFIPDVKSDHMEDWSSQIKRLDREFPQIRTILIDIKPYKEAGAQVIQELGVSLALAVFYLEHMKKLGWPPEKTASKLIFRFGIGSNFFMELSKFRAFRVLWKTLADAYGMPAGEQAVPISAETANITKSVLDPYVNMLRAGNEAFAGILGGVNYLHVGPFDELSKQATDFSIRIAGNTQLLLKEESFLDQVVDPAGGSYYIEALTSSLVNDGWRFFQEIDHRGGMIEVLREGWLQRKVKKAAADRLKDMETRKRAAVGVNVYAVASEKAGYPIKEGKSLPKGRGMLKVEPLRSVRLAEKFESLREKASKLSLKGNTPTVGLICLGELRAYKPYADFVAGVLATAGIQAVWKDGFQSLDDIKRYMMESSEIDFCLCGPHSFCKEFAPKIGRWAKENLPNVHLDIAGDFTKEELASLHMDGTFYSGQNIFEKLYGMFSRWEVDLNG</sequence>
<dbReference type="RefSeq" id="WP_126051150.1">
    <property type="nucleotide sequence ID" value="NZ_QYTV02000005.1"/>
</dbReference>
<dbReference type="GO" id="GO:0031419">
    <property type="term" value="F:cobalamin binding"/>
    <property type="evidence" value="ECO:0007669"/>
    <property type="project" value="UniProtKB-KW"/>
</dbReference>
<protein>
    <recommendedName>
        <fullName evidence="6">Methylmalonyl-CoA mutase alpha/beta chain catalytic domain-containing protein</fullName>
    </recommendedName>
</protein>
<dbReference type="Gene3D" id="3.40.50.280">
    <property type="entry name" value="Cobalamin-binding domain"/>
    <property type="match status" value="1"/>
</dbReference>
<evidence type="ECO:0000313" key="8">
    <source>
        <dbReference type="Proteomes" id="UP000287156"/>
    </source>
</evidence>
<evidence type="ECO:0000256" key="3">
    <source>
        <dbReference type="ARBA" id="ARBA00022628"/>
    </source>
</evidence>
<keyword evidence="8" id="KW-1185">Reference proteome</keyword>
<evidence type="ECO:0000256" key="5">
    <source>
        <dbReference type="ARBA" id="ARBA00023285"/>
    </source>
</evidence>
<dbReference type="PANTHER" id="PTHR48101:SF1">
    <property type="entry name" value="METHYLMALONYL-COA MUTASE, LARGE SUBUNIT"/>
    <property type="match status" value="1"/>
</dbReference>
<accession>A0A429XYE4</accession>
<organism evidence="7 8">
    <name type="scientific">Siminovitchia acidinfaciens</name>
    <dbReference type="NCBI Taxonomy" id="2321395"/>
    <lineage>
        <taxon>Bacteria</taxon>
        <taxon>Bacillati</taxon>
        <taxon>Bacillota</taxon>
        <taxon>Bacilli</taxon>
        <taxon>Bacillales</taxon>
        <taxon>Bacillaceae</taxon>
        <taxon>Siminovitchia</taxon>
    </lineage>
</organism>
<dbReference type="AlphaFoldDB" id="A0A429XYE4"/>
<dbReference type="GO" id="GO:0046872">
    <property type="term" value="F:metal ion binding"/>
    <property type="evidence" value="ECO:0007669"/>
    <property type="project" value="InterPro"/>
</dbReference>
<dbReference type="InterPro" id="IPR036724">
    <property type="entry name" value="Cobalamin-bd_sf"/>
</dbReference>
<dbReference type="EMBL" id="QYTV02000005">
    <property type="protein sequence ID" value="RST73763.1"/>
    <property type="molecule type" value="Genomic_DNA"/>
</dbReference>
<gene>
    <name evidence="7" type="ORF">D4T97_012865</name>
</gene>
<comment type="cofactor">
    <cofactor evidence="1">
        <name>adenosylcob(III)alamin</name>
        <dbReference type="ChEBI" id="CHEBI:18408"/>
    </cofactor>
</comment>
<feature type="domain" description="Methylmalonyl-CoA mutase alpha/beta chain catalytic" evidence="6">
    <location>
        <begin position="39"/>
        <end position="112"/>
    </location>
</feature>
<dbReference type="InterPro" id="IPR016176">
    <property type="entry name" value="Cbl-dep_enz_cat"/>
</dbReference>
<dbReference type="SUPFAM" id="SSF52242">
    <property type="entry name" value="Cobalamin (vitamin B12)-binding domain"/>
    <property type="match status" value="1"/>
</dbReference>
<reference evidence="7" key="1">
    <citation type="submission" date="2018-12" db="EMBL/GenBank/DDBJ databases">
        <authorList>
            <person name="Sun L."/>
            <person name="Chen Z."/>
        </authorList>
    </citation>
    <scope>NUCLEOTIDE SEQUENCE [LARGE SCALE GENOMIC DNA]</scope>
    <source>
        <strain evidence="7">3-2-2</strain>
    </source>
</reference>
<keyword evidence="3" id="KW-0846">Cobalamin</keyword>
<dbReference type="PANTHER" id="PTHR48101">
    <property type="entry name" value="METHYLMALONYL-COA MUTASE, MITOCHONDRIAL-RELATED"/>
    <property type="match status" value="1"/>
</dbReference>
<feature type="domain" description="Methylmalonyl-CoA mutase alpha/beta chain catalytic" evidence="6">
    <location>
        <begin position="158"/>
        <end position="452"/>
    </location>
</feature>
<evidence type="ECO:0000256" key="4">
    <source>
        <dbReference type="ARBA" id="ARBA00023235"/>
    </source>
</evidence>
<dbReference type="Pfam" id="PF01642">
    <property type="entry name" value="MM_CoA_mutase"/>
    <property type="match status" value="2"/>
</dbReference>
<evidence type="ECO:0000313" key="7">
    <source>
        <dbReference type="EMBL" id="RST73763.1"/>
    </source>
</evidence>
<comment type="similarity">
    <text evidence="2">Belongs to the methylmalonyl-CoA mutase family.</text>
</comment>
<comment type="caution">
    <text evidence="7">The sequence shown here is derived from an EMBL/GenBank/DDBJ whole genome shotgun (WGS) entry which is preliminary data.</text>
</comment>
<dbReference type="GO" id="GO:0016866">
    <property type="term" value="F:intramolecular transferase activity"/>
    <property type="evidence" value="ECO:0007669"/>
    <property type="project" value="InterPro"/>
</dbReference>
<dbReference type="OrthoDB" id="9762378at2"/>
<evidence type="ECO:0000259" key="6">
    <source>
        <dbReference type="Pfam" id="PF01642"/>
    </source>
</evidence>
<keyword evidence="5" id="KW-0170">Cobalt</keyword>
<name>A0A429XYE4_9BACI</name>
<dbReference type="Proteomes" id="UP000287156">
    <property type="component" value="Unassembled WGS sequence"/>
</dbReference>
<dbReference type="SUPFAM" id="SSF51703">
    <property type="entry name" value="Cobalamin (vitamin B12)-dependent enzymes"/>
    <property type="match status" value="1"/>
</dbReference>
<evidence type="ECO:0000256" key="2">
    <source>
        <dbReference type="ARBA" id="ARBA00008465"/>
    </source>
</evidence>
<dbReference type="InterPro" id="IPR006099">
    <property type="entry name" value="MeMalonylCoA_mutase_a/b_cat"/>
</dbReference>
<evidence type="ECO:0000256" key="1">
    <source>
        <dbReference type="ARBA" id="ARBA00001922"/>
    </source>
</evidence>
<keyword evidence="4" id="KW-0413">Isomerase</keyword>
<dbReference type="Gene3D" id="3.20.20.240">
    <property type="entry name" value="Methylmalonyl-CoA mutase"/>
    <property type="match status" value="1"/>
</dbReference>
<proteinExistence type="inferred from homology"/>